<dbReference type="CDD" id="cd18103">
    <property type="entry name" value="SpoU-like_RlmB"/>
    <property type="match status" value="1"/>
</dbReference>
<accession>A0ABU7UJ79</accession>
<dbReference type="Proteomes" id="UP001498469">
    <property type="component" value="Unassembled WGS sequence"/>
</dbReference>
<dbReference type="InterPro" id="IPR013123">
    <property type="entry name" value="SpoU_subst-bd"/>
</dbReference>
<dbReference type="SUPFAM" id="SSF55315">
    <property type="entry name" value="L30e-like"/>
    <property type="match status" value="1"/>
</dbReference>
<dbReference type="Pfam" id="PF08032">
    <property type="entry name" value="SpoU_sub_bind"/>
    <property type="match status" value="1"/>
</dbReference>
<keyword evidence="3" id="KW-0808">Transferase</keyword>
<proteinExistence type="inferred from homology"/>
<sequence>MKSEISSKSANTGGESEPKTIREDLIEGRNAVIEALKSDRTVEYILIAKGDMVGSISVVLALAKEKGIVTKEVDRRKLDEMSQTSSHQGVIAVVTPYKYFEINDIFKYAEEKGEKPFIIILDEIEDPHNFGSIIRTAEVCGAHGIIIPKRKNVGATPTVYKTSAGAIEHVKIAKVTNINVAIEEIKKRGVWVYGADMDGEDYIFNTDLTGAVALVIGSEGRGIAKLTKEKCDVLVKIPMVGKITSLNASVSAGIIMYEIMKQKIR</sequence>
<comment type="similarity">
    <text evidence="1">Belongs to the class IV-like SAM-binding methyltransferase superfamily. RNA methyltransferase TrmH family.</text>
</comment>
<evidence type="ECO:0000256" key="4">
    <source>
        <dbReference type="SAM" id="MobiDB-lite"/>
    </source>
</evidence>
<dbReference type="InterPro" id="IPR004441">
    <property type="entry name" value="rRNA_MeTrfase_TrmH"/>
</dbReference>
<dbReference type="InterPro" id="IPR029026">
    <property type="entry name" value="tRNA_m1G_MTases_N"/>
</dbReference>
<evidence type="ECO:0000256" key="3">
    <source>
        <dbReference type="ARBA" id="ARBA00022679"/>
    </source>
</evidence>
<dbReference type="InterPro" id="IPR029028">
    <property type="entry name" value="Alpha/beta_knot_MTases"/>
</dbReference>
<dbReference type="SMART" id="SM00967">
    <property type="entry name" value="SpoU_sub_bind"/>
    <property type="match status" value="1"/>
</dbReference>
<organism evidence="6 7">
    <name type="scientific">Clostridium frigoriphilum</name>
    <dbReference type="NCBI Taxonomy" id="443253"/>
    <lineage>
        <taxon>Bacteria</taxon>
        <taxon>Bacillati</taxon>
        <taxon>Bacillota</taxon>
        <taxon>Clostridia</taxon>
        <taxon>Eubacteriales</taxon>
        <taxon>Clostridiaceae</taxon>
        <taxon>Clostridium</taxon>
    </lineage>
</organism>
<keyword evidence="2" id="KW-0489">Methyltransferase</keyword>
<feature type="domain" description="RNA 2-O ribose methyltransferase substrate binding" evidence="5">
    <location>
        <begin position="25"/>
        <end position="100"/>
    </location>
</feature>
<dbReference type="Gene3D" id="3.30.1330.30">
    <property type="match status" value="1"/>
</dbReference>
<dbReference type="PANTHER" id="PTHR46429:SF1">
    <property type="entry name" value="23S RRNA (GUANOSINE-2'-O-)-METHYLTRANSFERASE RLMB"/>
    <property type="match status" value="1"/>
</dbReference>
<name>A0ABU7UJ79_9CLOT</name>
<protein>
    <submittedName>
        <fullName evidence="6">23S rRNA (Guanosine(2251)-2'-O)-methyltransferase RlmB</fullName>
    </submittedName>
</protein>
<dbReference type="InterPro" id="IPR001537">
    <property type="entry name" value="SpoU_MeTrfase"/>
</dbReference>
<comment type="caution">
    <text evidence="6">The sequence shown here is derived from an EMBL/GenBank/DDBJ whole genome shotgun (WGS) entry which is preliminary data.</text>
</comment>
<dbReference type="EMBL" id="JAZHFS010000003">
    <property type="protein sequence ID" value="MEF2111475.1"/>
    <property type="molecule type" value="Genomic_DNA"/>
</dbReference>
<feature type="compositionally biased region" description="Polar residues" evidence="4">
    <location>
        <begin position="1"/>
        <end position="14"/>
    </location>
</feature>
<reference evidence="6 7" key="1">
    <citation type="submission" date="2023-11" db="EMBL/GenBank/DDBJ databases">
        <title>Draft genome sequence of a psychrophilic Clostridium strain from permafrost water brine.</title>
        <authorList>
            <person name="Shcherbakova V.A."/>
            <person name="Trubitsyn V.E."/>
            <person name="Zakharyuk A.G."/>
        </authorList>
    </citation>
    <scope>NUCLEOTIDE SEQUENCE [LARGE SCALE GENOMIC DNA]</scope>
    <source>
        <strain evidence="6 7">14F</strain>
    </source>
</reference>
<dbReference type="SUPFAM" id="SSF75217">
    <property type="entry name" value="alpha/beta knot"/>
    <property type="match status" value="1"/>
</dbReference>
<evidence type="ECO:0000256" key="1">
    <source>
        <dbReference type="ARBA" id="ARBA00007228"/>
    </source>
</evidence>
<dbReference type="InterPro" id="IPR029064">
    <property type="entry name" value="Ribosomal_eL30-like_sf"/>
</dbReference>
<dbReference type="RefSeq" id="WP_253201596.1">
    <property type="nucleotide sequence ID" value="NZ_JAZHFS010000003.1"/>
</dbReference>
<evidence type="ECO:0000313" key="7">
    <source>
        <dbReference type="Proteomes" id="UP001498469"/>
    </source>
</evidence>
<dbReference type="Gene3D" id="3.40.1280.10">
    <property type="match status" value="1"/>
</dbReference>
<evidence type="ECO:0000313" key="6">
    <source>
        <dbReference type="EMBL" id="MEF2111475.1"/>
    </source>
</evidence>
<evidence type="ECO:0000259" key="5">
    <source>
        <dbReference type="SMART" id="SM00967"/>
    </source>
</evidence>
<dbReference type="NCBIfam" id="TIGR00186">
    <property type="entry name" value="rRNA_methyl_3"/>
    <property type="match status" value="1"/>
</dbReference>
<keyword evidence="7" id="KW-1185">Reference proteome</keyword>
<dbReference type="PANTHER" id="PTHR46429">
    <property type="entry name" value="23S RRNA (GUANOSINE-2'-O-)-METHYLTRANSFERASE RLMB"/>
    <property type="match status" value="1"/>
</dbReference>
<dbReference type="Pfam" id="PF00588">
    <property type="entry name" value="SpoU_methylase"/>
    <property type="match status" value="1"/>
</dbReference>
<gene>
    <name evidence="6" type="primary">rlmB</name>
    <name evidence="6" type="ORF">SJI18_04030</name>
</gene>
<evidence type="ECO:0000256" key="2">
    <source>
        <dbReference type="ARBA" id="ARBA00022603"/>
    </source>
</evidence>
<feature type="region of interest" description="Disordered" evidence="4">
    <location>
        <begin position="1"/>
        <end position="21"/>
    </location>
</feature>